<proteinExistence type="predicted"/>
<reference evidence="1 2" key="1">
    <citation type="submission" date="2023-10" db="EMBL/GenBank/DDBJ databases">
        <title>Hymenobacter endophyticus sp. nov., an isolate from the leaf tissues of wheat.</title>
        <authorList>
            <person name="Dai Y."/>
        </authorList>
    </citation>
    <scope>NUCLEOTIDE SEQUENCE [LARGE SCALE GENOMIC DNA]</scope>
    <source>
        <strain evidence="1 2">ZK17L-C2</strain>
    </source>
</reference>
<evidence type="ECO:0000313" key="2">
    <source>
        <dbReference type="Proteomes" id="UP001250698"/>
    </source>
</evidence>
<comment type="caution">
    <text evidence="1">The sequence shown here is derived from an EMBL/GenBank/DDBJ whole genome shotgun (WGS) entry which is preliminary data.</text>
</comment>
<gene>
    <name evidence="1" type="ORF">ROI90_02405</name>
</gene>
<dbReference type="InterPro" id="IPR013783">
    <property type="entry name" value="Ig-like_fold"/>
</dbReference>
<dbReference type="Gene3D" id="2.60.40.10">
    <property type="entry name" value="Immunoglobulins"/>
    <property type="match status" value="1"/>
</dbReference>
<evidence type="ECO:0000313" key="1">
    <source>
        <dbReference type="EMBL" id="MDU0369234.1"/>
    </source>
</evidence>
<name>A0ABU3TCY9_9BACT</name>
<accession>A0ABU3TCY9</accession>
<keyword evidence="2" id="KW-1185">Reference proteome</keyword>
<organism evidence="1 2">
    <name type="scientific">Hymenobacter endophyticus</name>
    <dbReference type="NCBI Taxonomy" id="3076335"/>
    <lineage>
        <taxon>Bacteria</taxon>
        <taxon>Pseudomonadati</taxon>
        <taxon>Bacteroidota</taxon>
        <taxon>Cytophagia</taxon>
        <taxon>Cytophagales</taxon>
        <taxon>Hymenobacteraceae</taxon>
        <taxon>Hymenobacter</taxon>
    </lineage>
</organism>
<sequence length="132" mass="14678">MPRIATLAVICLLVSVLTYGATVTLFRAQIQGNSVHLEWSATAEQGVSGYEVYRQDYPADDFDQIITLSPNAQAQYHYTDHNILPATAGYGPVTYRLAVRTLGGTRTYHTAPAQPEDNLVARSWDTIKLMFR</sequence>
<protein>
    <recommendedName>
        <fullName evidence="3">Fibronectin type III domain-containing protein</fullName>
    </recommendedName>
</protein>
<dbReference type="RefSeq" id="WP_315996753.1">
    <property type="nucleotide sequence ID" value="NZ_JAWDJT010000002.1"/>
</dbReference>
<dbReference type="Proteomes" id="UP001250698">
    <property type="component" value="Unassembled WGS sequence"/>
</dbReference>
<evidence type="ECO:0008006" key="3">
    <source>
        <dbReference type="Google" id="ProtNLM"/>
    </source>
</evidence>
<dbReference type="EMBL" id="JAWDJT010000002">
    <property type="protein sequence ID" value="MDU0369234.1"/>
    <property type="molecule type" value="Genomic_DNA"/>
</dbReference>